<dbReference type="Proteomes" id="UP001149821">
    <property type="component" value="Unassembled WGS sequence"/>
</dbReference>
<dbReference type="InterPro" id="IPR048809">
    <property type="entry name" value="GspA_C39-like"/>
</dbReference>
<comment type="caution">
    <text evidence="2">The sequence shown here is derived from an EMBL/GenBank/DDBJ whole genome shotgun (WGS) entry which is preliminary data.</text>
</comment>
<dbReference type="PANTHER" id="PTHR35894:SF1">
    <property type="entry name" value="PHOSPHORIBULOKINASE _ URIDINE KINASE FAMILY"/>
    <property type="match status" value="1"/>
</dbReference>
<proteinExistence type="predicted"/>
<gene>
    <name evidence="2" type="ORF">LRP49_10820</name>
</gene>
<dbReference type="Pfam" id="PF21327">
    <property type="entry name" value="GspA_C39-like"/>
    <property type="match status" value="1"/>
</dbReference>
<keyword evidence="3" id="KW-1185">Reference proteome</keyword>
<protein>
    <submittedName>
        <fullName evidence="2">AAA family ATPase</fullName>
    </submittedName>
</protein>
<organism evidence="2 3">
    <name type="scientific">Enterovibrio qingdaonensis</name>
    <dbReference type="NCBI Taxonomy" id="2899818"/>
    <lineage>
        <taxon>Bacteria</taxon>
        <taxon>Pseudomonadati</taxon>
        <taxon>Pseudomonadota</taxon>
        <taxon>Gammaproteobacteria</taxon>
        <taxon>Vibrionales</taxon>
        <taxon>Vibrionaceae</taxon>
        <taxon>Enterovibrio</taxon>
    </lineage>
</organism>
<dbReference type="SMART" id="SM00382">
    <property type="entry name" value="AAA"/>
    <property type="match status" value="1"/>
</dbReference>
<dbReference type="Gene3D" id="1.10.101.10">
    <property type="entry name" value="PGBD-like superfamily/PGBD"/>
    <property type="match status" value="1"/>
</dbReference>
<dbReference type="InterPro" id="IPR027417">
    <property type="entry name" value="P-loop_NTPase"/>
</dbReference>
<sequence length="763" mass="83234">MYQDFFRLTESPFAIVPNPKFYFLSERHKEALSHVLSGIEDGGGLALLTGEVGTGKTTTMKALRERLPTRSQVATILNPSLSVLELMQTLCDELCISYQPEDGFKVLNDAITERLYFNDVGGIQTVLLVDEAQHLMPDVLEQLRLLTNIETANRKLLKVILIGQPELQQLLRQPQLRQLAQRITGRYHLMPLVTEEVRQYILHRLSCAGRLDKLFDDGAIKVIARETGGVPRLINLVCDQSLKLAYRASKQTVSSKTATQACKEALEWQDMAKPQASGGRYWPYYVGAIGGAALLAVAIRIGLSDKEPELIVQTPTPQPQTVVEVIAPPAQPTVAVEPDTAQPAPTLTVAAPQLPETVSFSSLVNASLSAGSAMQSLYKLWGFDADVLAASCSTQVRGDLACYKSKLPYDQLITINRPAVLAMNGPEGKSWFTLMTGKGNGQVELLSGDQRVLVSDTFLKQHWSGEALILWRPPLGNSAAIKSGQRGERVRWLDQRLNLVLGSTDPVSNRFGASQRSKVREFQRANGLDADGIPGPITFMVLDSVLEMPGPLLANSIEATAAERARIRQGSIVPLPDTDMFTLALKPLPAVIFDDVAEDIVAEDVVIRPEPAAEVVTLSAGATPNTEQAKSRSEGLEELTLDDLDLSVLSPELAMKVESAMNADKSRSLDAKMERAQSGANVVANVVAIADIPSDMLNRLPKLDFQTHIYASNENSRWVKVNGVDAREGEFVADGVLLRGIEPQQVVVQFENALIAIPALTTW</sequence>
<evidence type="ECO:0000313" key="3">
    <source>
        <dbReference type="Proteomes" id="UP001149821"/>
    </source>
</evidence>
<dbReference type="InterPro" id="IPR049945">
    <property type="entry name" value="AAA_22"/>
</dbReference>
<dbReference type="Pfam" id="PF13401">
    <property type="entry name" value="AAA_22"/>
    <property type="match status" value="1"/>
</dbReference>
<feature type="domain" description="AAA+ ATPase" evidence="1">
    <location>
        <begin position="42"/>
        <end position="195"/>
    </location>
</feature>
<evidence type="ECO:0000259" key="1">
    <source>
        <dbReference type="SMART" id="SM00382"/>
    </source>
</evidence>
<dbReference type="InterPro" id="IPR002477">
    <property type="entry name" value="Peptidoglycan-bd-like"/>
</dbReference>
<dbReference type="PANTHER" id="PTHR35894">
    <property type="entry name" value="GENERAL SECRETION PATHWAY PROTEIN A-RELATED"/>
    <property type="match status" value="1"/>
</dbReference>
<dbReference type="Gene3D" id="3.40.50.300">
    <property type="entry name" value="P-loop containing nucleotide triphosphate hydrolases"/>
    <property type="match status" value="1"/>
</dbReference>
<dbReference type="InterPro" id="IPR036366">
    <property type="entry name" value="PGBDSf"/>
</dbReference>
<dbReference type="Pfam" id="PF16537">
    <property type="entry name" value="T2SSB"/>
    <property type="match status" value="1"/>
</dbReference>
<dbReference type="Gene3D" id="3.90.70.10">
    <property type="entry name" value="Cysteine proteinases"/>
    <property type="match status" value="1"/>
</dbReference>
<reference evidence="2" key="1">
    <citation type="submission" date="2021-12" db="EMBL/GenBank/DDBJ databases">
        <title>Enterovibrio ZSDZ35 sp. nov. and Enterovibrio ZSDZ42 sp. nov., isolated from coastal seawater in Qingdao.</title>
        <authorList>
            <person name="Zhang P."/>
        </authorList>
    </citation>
    <scope>NUCLEOTIDE SEQUENCE</scope>
    <source>
        <strain evidence="2">ZSDZ35</strain>
    </source>
</reference>
<accession>A0ABT5QL33</accession>
<dbReference type="RefSeq" id="WP_274142150.1">
    <property type="nucleotide sequence ID" value="NZ_JAJUBB010000006.1"/>
</dbReference>
<dbReference type="SUPFAM" id="SSF52540">
    <property type="entry name" value="P-loop containing nucleoside triphosphate hydrolases"/>
    <property type="match status" value="1"/>
</dbReference>
<dbReference type="SUPFAM" id="SSF47090">
    <property type="entry name" value="PGBD-like"/>
    <property type="match status" value="1"/>
</dbReference>
<evidence type="ECO:0000313" key="2">
    <source>
        <dbReference type="EMBL" id="MDD1781686.1"/>
    </source>
</evidence>
<dbReference type="EMBL" id="JAJUBB010000006">
    <property type="protein sequence ID" value="MDD1781686.1"/>
    <property type="molecule type" value="Genomic_DNA"/>
</dbReference>
<name>A0ABT5QL33_9GAMM</name>
<dbReference type="InterPro" id="IPR036365">
    <property type="entry name" value="PGBD-like_sf"/>
</dbReference>
<dbReference type="Pfam" id="PF01471">
    <property type="entry name" value="PG_binding_1"/>
    <property type="match status" value="1"/>
</dbReference>
<dbReference type="InterPro" id="IPR003593">
    <property type="entry name" value="AAA+_ATPase"/>
</dbReference>
<dbReference type="InterPro" id="IPR032389">
    <property type="entry name" value="GspB_C"/>
</dbReference>
<dbReference type="InterPro" id="IPR052026">
    <property type="entry name" value="ExeA_AAA_ATPase_DNA-bind"/>
</dbReference>